<organism evidence="4 5">
    <name type="scientific">Pyrrhoderma noxium</name>
    <dbReference type="NCBI Taxonomy" id="2282107"/>
    <lineage>
        <taxon>Eukaryota</taxon>
        <taxon>Fungi</taxon>
        <taxon>Dikarya</taxon>
        <taxon>Basidiomycota</taxon>
        <taxon>Agaricomycotina</taxon>
        <taxon>Agaricomycetes</taxon>
        <taxon>Hymenochaetales</taxon>
        <taxon>Hymenochaetaceae</taxon>
        <taxon>Pyrrhoderma</taxon>
    </lineage>
</organism>
<evidence type="ECO:0000256" key="1">
    <source>
        <dbReference type="SAM" id="MobiDB-lite"/>
    </source>
</evidence>
<dbReference type="InParanoid" id="A0A286UQ66"/>
<feature type="compositionally biased region" description="Low complexity" evidence="1">
    <location>
        <begin position="393"/>
        <end position="407"/>
    </location>
</feature>
<dbReference type="PANTHER" id="PTHR28136">
    <property type="entry name" value="NUCLEUS EXPORT PROTEIN BRR6"/>
    <property type="match status" value="1"/>
</dbReference>
<dbReference type="InterPro" id="IPR018767">
    <property type="entry name" value="Brl1/Brr6_dom"/>
</dbReference>
<feature type="compositionally biased region" description="Basic and acidic residues" evidence="1">
    <location>
        <begin position="139"/>
        <end position="164"/>
    </location>
</feature>
<feature type="compositionally biased region" description="Low complexity" evidence="1">
    <location>
        <begin position="180"/>
        <end position="193"/>
    </location>
</feature>
<dbReference type="Proteomes" id="UP000217199">
    <property type="component" value="Unassembled WGS sequence"/>
</dbReference>
<feature type="region of interest" description="Disordered" evidence="1">
    <location>
        <begin position="117"/>
        <end position="214"/>
    </location>
</feature>
<keyword evidence="2" id="KW-0812">Transmembrane</keyword>
<dbReference type="GO" id="GO:0006998">
    <property type="term" value="P:nuclear envelope organization"/>
    <property type="evidence" value="ECO:0007669"/>
    <property type="project" value="InterPro"/>
</dbReference>
<dbReference type="PANTHER" id="PTHR28136:SF1">
    <property type="entry name" value="NUCLEUS EXPORT PROTEIN BRL1"/>
    <property type="match status" value="1"/>
</dbReference>
<proteinExistence type="predicted"/>
<feature type="region of interest" description="Disordered" evidence="1">
    <location>
        <begin position="53"/>
        <end position="76"/>
    </location>
</feature>
<gene>
    <name evidence="4" type="ORF">PNOK_0169800</name>
</gene>
<name>A0A286UQ66_9AGAM</name>
<keyword evidence="2" id="KW-1133">Transmembrane helix</keyword>
<dbReference type="Pfam" id="PF10104">
    <property type="entry name" value="Brr6_like_C_C"/>
    <property type="match status" value="1"/>
</dbReference>
<reference evidence="4 5" key="1">
    <citation type="journal article" date="2017" name="Mol. Ecol.">
        <title>Comparative and population genomic landscape of Phellinus noxius: A hypervariable fungus causing root rot in trees.</title>
        <authorList>
            <person name="Chung C.L."/>
            <person name="Lee T.J."/>
            <person name="Akiba M."/>
            <person name="Lee H.H."/>
            <person name="Kuo T.H."/>
            <person name="Liu D."/>
            <person name="Ke H.M."/>
            <person name="Yokoi T."/>
            <person name="Roa M.B."/>
            <person name="Lu M.J."/>
            <person name="Chang Y.Y."/>
            <person name="Ann P.J."/>
            <person name="Tsai J.N."/>
            <person name="Chen C.Y."/>
            <person name="Tzean S.S."/>
            <person name="Ota Y."/>
            <person name="Hattori T."/>
            <person name="Sahashi N."/>
            <person name="Liou R.F."/>
            <person name="Kikuchi T."/>
            <person name="Tsai I.J."/>
        </authorList>
    </citation>
    <scope>NUCLEOTIDE SEQUENCE [LARGE SCALE GENOMIC DNA]</scope>
    <source>
        <strain evidence="4 5">FFPRI411160</strain>
    </source>
</reference>
<evidence type="ECO:0000313" key="5">
    <source>
        <dbReference type="Proteomes" id="UP000217199"/>
    </source>
</evidence>
<dbReference type="SMART" id="SM01042">
    <property type="entry name" value="Brr6_like_C_C"/>
    <property type="match status" value="1"/>
</dbReference>
<feature type="region of interest" description="Disordered" evidence="1">
    <location>
        <begin position="460"/>
        <end position="492"/>
    </location>
</feature>
<feature type="compositionally biased region" description="Acidic residues" evidence="1">
    <location>
        <begin position="199"/>
        <end position="214"/>
    </location>
</feature>
<evidence type="ECO:0000256" key="2">
    <source>
        <dbReference type="SAM" id="Phobius"/>
    </source>
</evidence>
<feature type="domain" description="Brl1/Brr6" evidence="3">
    <location>
        <begin position="255"/>
        <end position="387"/>
    </location>
</feature>
<feature type="transmembrane region" description="Helical" evidence="2">
    <location>
        <begin position="365"/>
        <end position="386"/>
    </location>
</feature>
<dbReference type="InterPro" id="IPR040202">
    <property type="entry name" value="Brl1/Brr6"/>
</dbReference>
<protein>
    <submittedName>
        <fullName evidence="4">Nuclear membrane</fullName>
    </submittedName>
</protein>
<feature type="region of interest" description="Disordered" evidence="1">
    <location>
        <begin position="393"/>
        <end position="418"/>
    </location>
</feature>
<sequence length="492" mass="54331">MASVYARGRSTEAPMTGIEFTNRSKITPAWRVNPGNSDANTNENTGAGITCVKRTHSTANPPPSPFDPQKENESASKPIFGEGLRYLFKPPSTFPSNQSPQAPEIQDVDMKDAEFPSPQRARVGLKDGVDDGISQRMARGRDTSRERGSSRGKDKENESPERRLISNAAVRRIARRKLGSRSSRGSRAISSRLGGLGEGVEDEEYEDDDESAEDDEYAVNRIGSGNGRSTYQTSNHYTLNMPGPVQPKSDTPYVLLGYVQVIFNLSLILVFLYLLVQFIFTVQRDVEQRIGEYSADIMQEISTCAQLYKQNLCATTPIPAMLHQCATWESCMSRDPKVIGRAKVGAEMLAEVVNGFVEPISWKTLIFTLSSLSFMTVFVNGLVMLYRARLHPTSGSPSTHSHPNSGTVNDPNVHGIQQHPSYQHFQPAHLPPPHLFHTAYGYLPQGAGGIHPQQRQMPMSWQVEGGDGGDTDSVPRQRRRLGSGVGREEIVR</sequence>
<evidence type="ECO:0000259" key="3">
    <source>
        <dbReference type="SMART" id="SM01042"/>
    </source>
</evidence>
<accession>A0A286UQ66</accession>
<evidence type="ECO:0000313" key="4">
    <source>
        <dbReference type="EMBL" id="PAV21741.1"/>
    </source>
</evidence>
<comment type="caution">
    <text evidence="4">The sequence shown here is derived from an EMBL/GenBank/DDBJ whole genome shotgun (WGS) entry which is preliminary data.</text>
</comment>
<dbReference type="AlphaFoldDB" id="A0A286UQ66"/>
<keyword evidence="2" id="KW-0472">Membrane</keyword>
<dbReference type="EMBL" id="NBII01000002">
    <property type="protein sequence ID" value="PAV21741.1"/>
    <property type="molecule type" value="Genomic_DNA"/>
</dbReference>
<dbReference type="OrthoDB" id="5961at2759"/>
<keyword evidence="5" id="KW-1185">Reference proteome</keyword>
<feature type="transmembrane region" description="Helical" evidence="2">
    <location>
        <begin position="255"/>
        <end position="280"/>
    </location>
</feature>
<dbReference type="GO" id="GO:0055088">
    <property type="term" value="P:lipid homeostasis"/>
    <property type="evidence" value="ECO:0007669"/>
    <property type="project" value="InterPro"/>
</dbReference>
<dbReference type="GO" id="GO:0031965">
    <property type="term" value="C:nuclear membrane"/>
    <property type="evidence" value="ECO:0007669"/>
    <property type="project" value="InterPro"/>
</dbReference>